<dbReference type="InterPro" id="IPR026872">
    <property type="entry name" value="FTB"/>
</dbReference>
<sequence>MPANEQPTSAKSLPTDNWPTSTTRLQHETESLCTSFFVRLETLPQHELEQLQAAGFLNDRFEVRLLREKHVPYLVRGLEYLPPGFASMDASRPWFMYWILHSLELLDDEADVAAFASRCINTIQRCWCSQLENKGGFGGGILQLGHLATTYASCLALAIIGTAEAYAIVDRPALLAFFLSLKDPETGAFRAHDHGELDVRTTYCAISIAALYGILTPELTFGVVDFVKACQTYEGGFGPFPFQEAHGGYNFCAAAILSILDGWDAIDEDALVHYIAHRQMAVEGGYQGRTNKLVDGCYSFWQGSVPALLSLKRGHYVSNTEAHQKYILLCGQQIEGGLRDKPGKSRDHYHSCYVLSGLAVAQTYGDKVVGAGTNKLIPTHPAFNIGWDKVLRIQTHFGILGNTHIDPME</sequence>
<evidence type="ECO:0000259" key="11">
    <source>
        <dbReference type="Pfam" id="PF00432"/>
    </source>
</evidence>
<dbReference type="InterPro" id="IPR045089">
    <property type="entry name" value="PGGT1B-like"/>
</dbReference>
<evidence type="ECO:0000256" key="4">
    <source>
        <dbReference type="ARBA" id="ARBA00022602"/>
    </source>
</evidence>
<keyword evidence="6 9" id="KW-0479">Metal-binding</keyword>
<comment type="function">
    <text evidence="9">Catalyzes the transfer of a farnesyl moiety from farnesyl diphosphate to a cysteine at the fourth position from the C-terminus of several proteins. The beta subunit is responsible for peptide-binding.</text>
</comment>
<dbReference type="GO" id="GO:0008270">
    <property type="term" value="F:zinc ion binding"/>
    <property type="evidence" value="ECO:0007669"/>
    <property type="project" value="UniProtKB-UniRule"/>
</dbReference>
<evidence type="ECO:0000256" key="6">
    <source>
        <dbReference type="ARBA" id="ARBA00022723"/>
    </source>
</evidence>
<evidence type="ECO:0000256" key="2">
    <source>
        <dbReference type="ARBA" id="ARBA00012702"/>
    </source>
</evidence>
<dbReference type="GO" id="GO:0004660">
    <property type="term" value="F:protein farnesyltransferase activity"/>
    <property type="evidence" value="ECO:0007669"/>
    <property type="project" value="UniProtKB-UniRule"/>
</dbReference>
<protein>
    <recommendedName>
        <fullName evidence="3 9">Protein farnesyltransferase subunit beta</fullName>
        <shortName evidence="9">FTase-beta</shortName>
        <ecNumber evidence="2 9">2.5.1.58</ecNumber>
    </recommendedName>
</protein>
<evidence type="ECO:0000256" key="7">
    <source>
        <dbReference type="ARBA" id="ARBA00022737"/>
    </source>
</evidence>
<keyword evidence="5 9" id="KW-0808">Transferase</keyword>
<dbReference type="AlphaFoldDB" id="A0A024TNI8"/>
<dbReference type="GO" id="GO:0005965">
    <property type="term" value="C:protein farnesyltransferase complex"/>
    <property type="evidence" value="ECO:0007669"/>
    <property type="project" value="UniProtKB-UniRule"/>
</dbReference>
<dbReference type="GO" id="GO:0097354">
    <property type="term" value="P:prenylation"/>
    <property type="evidence" value="ECO:0007669"/>
    <property type="project" value="UniProtKB-UniRule"/>
</dbReference>
<comment type="subunit">
    <text evidence="9">Heterodimer of an alpha and a beta subunit.</text>
</comment>
<dbReference type="Gene3D" id="1.50.10.20">
    <property type="match status" value="1"/>
</dbReference>
<organism evidence="12">
    <name type="scientific">Aphanomyces invadans</name>
    <dbReference type="NCBI Taxonomy" id="157072"/>
    <lineage>
        <taxon>Eukaryota</taxon>
        <taxon>Sar</taxon>
        <taxon>Stramenopiles</taxon>
        <taxon>Oomycota</taxon>
        <taxon>Saprolegniomycetes</taxon>
        <taxon>Saprolegniales</taxon>
        <taxon>Verrucalvaceae</taxon>
        <taxon>Aphanomyces</taxon>
    </lineage>
</organism>
<evidence type="ECO:0000256" key="3">
    <source>
        <dbReference type="ARBA" id="ARBA00015798"/>
    </source>
</evidence>
<comment type="catalytic activity">
    <reaction evidence="9">
        <text>L-cysteinyl-[protein] + (2E,6E)-farnesyl diphosphate = S-(2E,6E)-farnesyl-L-cysteinyl-[protein] + diphosphate</text>
        <dbReference type="Rhea" id="RHEA:13345"/>
        <dbReference type="Rhea" id="RHEA-COMP:10131"/>
        <dbReference type="Rhea" id="RHEA-COMP:11535"/>
        <dbReference type="ChEBI" id="CHEBI:29950"/>
        <dbReference type="ChEBI" id="CHEBI:33019"/>
        <dbReference type="ChEBI" id="CHEBI:86019"/>
        <dbReference type="ChEBI" id="CHEBI:175763"/>
    </reaction>
</comment>
<evidence type="ECO:0000256" key="5">
    <source>
        <dbReference type="ARBA" id="ARBA00022679"/>
    </source>
</evidence>
<comment type="similarity">
    <text evidence="1 9">Belongs to the protein prenyltransferase subunit beta family.</text>
</comment>
<proteinExistence type="inferred from homology"/>
<dbReference type="STRING" id="157072.A0A024TNI8"/>
<gene>
    <name evidence="12" type="ORF">H310_11460</name>
</gene>
<keyword evidence="7" id="KW-0677">Repeat</keyword>
<dbReference type="RefSeq" id="XP_008876376.1">
    <property type="nucleotide sequence ID" value="XM_008878154.1"/>
</dbReference>
<evidence type="ECO:0000256" key="1">
    <source>
        <dbReference type="ARBA" id="ARBA00010497"/>
    </source>
</evidence>
<feature type="region of interest" description="Disordered" evidence="10">
    <location>
        <begin position="1"/>
        <end position="21"/>
    </location>
</feature>
<dbReference type="Pfam" id="PF00432">
    <property type="entry name" value="Prenyltrans"/>
    <property type="match status" value="1"/>
</dbReference>
<dbReference type="CDD" id="cd02893">
    <property type="entry name" value="FTase"/>
    <property type="match status" value="1"/>
</dbReference>
<dbReference type="InterPro" id="IPR001330">
    <property type="entry name" value="Prenyltrans"/>
</dbReference>
<feature type="domain" description="Prenyltransferase alpha-alpha toroid" evidence="11">
    <location>
        <begin position="65"/>
        <end position="385"/>
    </location>
</feature>
<evidence type="ECO:0000256" key="8">
    <source>
        <dbReference type="ARBA" id="ARBA00022833"/>
    </source>
</evidence>
<dbReference type="PANTHER" id="PTHR11774:SF6">
    <property type="entry name" value="PROTEIN FARNESYLTRANSFERASE SUBUNIT BETA"/>
    <property type="match status" value="1"/>
</dbReference>
<dbReference type="GeneID" id="20088510"/>
<dbReference type="eggNOG" id="KOG0365">
    <property type="taxonomic scope" value="Eukaryota"/>
</dbReference>
<dbReference type="InterPro" id="IPR008930">
    <property type="entry name" value="Terpenoid_cyclase/PrenylTrfase"/>
</dbReference>
<comment type="cofactor">
    <cofactor evidence="9">
        <name>Zn(2+)</name>
        <dbReference type="ChEBI" id="CHEBI:29105"/>
    </cofactor>
    <text evidence="9">Binds 1 zinc ion per subunit.</text>
</comment>
<evidence type="ECO:0000256" key="10">
    <source>
        <dbReference type="SAM" id="MobiDB-lite"/>
    </source>
</evidence>
<dbReference type="PANTHER" id="PTHR11774">
    <property type="entry name" value="GERANYLGERANYL TRANSFERASE TYPE BETA SUBUNIT"/>
    <property type="match status" value="1"/>
</dbReference>
<keyword evidence="8 9" id="KW-0862">Zinc</keyword>
<dbReference type="VEuPathDB" id="FungiDB:H310_11460"/>
<evidence type="ECO:0000256" key="9">
    <source>
        <dbReference type="RuleBase" id="RU365056"/>
    </source>
</evidence>
<dbReference type="EC" id="2.5.1.58" evidence="2 9"/>
<dbReference type="OrthoDB" id="10261146at2759"/>
<keyword evidence="4 9" id="KW-0637">Prenyltransferase</keyword>
<dbReference type="EMBL" id="KI913982">
    <property type="protein sequence ID" value="ETV95201.1"/>
    <property type="molecule type" value="Genomic_DNA"/>
</dbReference>
<evidence type="ECO:0000313" key="12">
    <source>
        <dbReference type="EMBL" id="ETV95201.1"/>
    </source>
</evidence>
<dbReference type="SUPFAM" id="SSF48239">
    <property type="entry name" value="Terpenoid cyclases/Protein prenyltransferases"/>
    <property type="match status" value="1"/>
</dbReference>
<name>A0A024TNI8_9STRA</name>
<reference evidence="12" key="1">
    <citation type="submission" date="2013-12" db="EMBL/GenBank/DDBJ databases">
        <title>The Genome Sequence of Aphanomyces invadans NJM9701.</title>
        <authorList>
            <consortium name="The Broad Institute Genomics Platform"/>
            <person name="Russ C."/>
            <person name="Tyler B."/>
            <person name="van West P."/>
            <person name="Dieguez-Uribeondo J."/>
            <person name="Young S.K."/>
            <person name="Zeng Q."/>
            <person name="Gargeya S."/>
            <person name="Fitzgerald M."/>
            <person name="Abouelleil A."/>
            <person name="Alvarado L."/>
            <person name="Chapman S.B."/>
            <person name="Gainer-Dewar J."/>
            <person name="Goldberg J."/>
            <person name="Griggs A."/>
            <person name="Gujja S."/>
            <person name="Hansen M."/>
            <person name="Howarth C."/>
            <person name="Imamovic A."/>
            <person name="Ireland A."/>
            <person name="Larimer J."/>
            <person name="McCowan C."/>
            <person name="Murphy C."/>
            <person name="Pearson M."/>
            <person name="Poon T.W."/>
            <person name="Priest M."/>
            <person name="Roberts A."/>
            <person name="Saif S."/>
            <person name="Shea T."/>
            <person name="Sykes S."/>
            <person name="Wortman J."/>
            <person name="Nusbaum C."/>
            <person name="Birren B."/>
        </authorList>
    </citation>
    <scope>NUCLEOTIDE SEQUENCE [LARGE SCALE GENOMIC DNA]</scope>
    <source>
        <strain evidence="12">NJM9701</strain>
    </source>
</reference>
<accession>A0A024TNI8</accession>